<feature type="domain" description="Calponin-homology (CH)" evidence="7">
    <location>
        <begin position="406"/>
        <end position="522"/>
    </location>
</feature>
<dbReference type="GO" id="GO:0032432">
    <property type="term" value="C:actin filament bundle"/>
    <property type="evidence" value="ECO:0007669"/>
    <property type="project" value="TreeGrafter"/>
</dbReference>
<accession>G7E9E8</accession>
<dbReference type="InterPro" id="IPR001715">
    <property type="entry name" value="CH_dom"/>
</dbReference>
<feature type="region of interest" description="Disordered" evidence="6">
    <location>
        <begin position="89"/>
        <end position="120"/>
    </location>
</feature>
<dbReference type="InterPro" id="IPR001589">
    <property type="entry name" value="Actinin_actin-bd_CS"/>
</dbReference>
<dbReference type="Gene3D" id="1.10.418.10">
    <property type="entry name" value="Calponin-like domain"/>
    <property type="match status" value="4"/>
</dbReference>
<dbReference type="OrthoDB" id="431378at2759"/>
<dbReference type="eggNOG" id="KOG0046">
    <property type="taxonomic scope" value="Eukaryota"/>
</dbReference>
<dbReference type="InterPro" id="IPR011992">
    <property type="entry name" value="EF-hand-dom_pair"/>
</dbReference>
<dbReference type="InterPro" id="IPR036872">
    <property type="entry name" value="CH_dom_sf"/>
</dbReference>
<dbReference type="PANTHER" id="PTHR19961">
    <property type="entry name" value="FIMBRIN/PLASTIN"/>
    <property type="match status" value="1"/>
</dbReference>
<dbReference type="PANTHER" id="PTHR19961:SF18">
    <property type="entry name" value="FI19014P1"/>
    <property type="match status" value="1"/>
</dbReference>
<evidence type="ECO:0000313" key="8">
    <source>
        <dbReference type="EMBL" id="GAA99267.1"/>
    </source>
</evidence>
<reference evidence="8 9" key="2">
    <citation type="journal article" date="2012" name="Open Biol.">
        <title>Characteristics of nucleosomes and linker DNA regions on the genome of the basidiomycete Mixia osmundae revealed by mono- and dinucleosome mapping.</title>
        <authorList>
            <person name="Nishida H."/>
            <person name="Kondo S."/>
            <person name="Matsumoto T."/>
            <person name="Suzuki Y."/>
            <person name="Yoshikawa H."/>
            <person name="Taylor T.D."/>
            <person name="Sugiyama J."/>
        </authorList>
    </citation>
    <scope>NUCLEOTIDE SEQUENCE [LARGE SCALE GENOMIC DNA]</scope>
    <source>
        <strain evidence="9">CBS 9802 / IAM 14324 / JCM 22182 / KY 12970</strain>
    </source>
</reference>
<feature type="domain" description="Calponin-homology (CH)" evidence="7">
    <location>
        <begin position="120"/>
        <end position="254"/>
    </location>
</feature>
<keyword evidence="3" id="KW-0106">Calcium</keyword>
<keyword evidence="1" id="KW-0479">Metal-binding</keyword>
<dbReference type="FunFam" id="1.10.418.10:FF:000027">
    <property type="entry name" value="Probable fimbrin"/>
    <property type="match status" value="1"/>
</dbReference>
<feature type="domain" description="Calponin-homology (CH)" evidence="7">
    <location>
        <begin position="535"/>
        <end position="643"/>
    </location>
</feature>
<dbReference type="CDD" id="cd21300">
    <property type="entry name" value="CH_FIMB_rpt3"/>
    <property type="match status" value="1"/>
</dbReference>
<sequence>MEALKIRKKHPELSQDEVMSLVHEFNSLDADGAKYLSQRAVSDAFTQQHGYGYDQVRAALKSVSDASGRVDVEEFADLFSSLRVTASSSQNGAGLIPGKSKPGRTTIGGSTGSSAHTINDDERVEFTRHINSVLAGDADIGSRLPIPLDTMQVFDECKDGLVLSKLINDSVPDTIDERVLNISSKGHKRGPSTGLAPPAAKGINNFQMTENNNIVIQSAKAIGCSVVNIGPTDLIEGREHLVLGLIWQIIRRGLLSKIDIKLHPELYRLLDDGETLEQFLRLPPDQILLRWFNYHLKAANWPRRVNNFSKDVHDAENYTVLLNQLKPDQCSRNPLQTRDLLQRAEQTLQNADRIGCRKYLTAGSMVAGNPKLNLAFVAHLFNTWPGLEPLEETERPVIEDFDAEGEREARVFTLWLNSLNVEPGVYNLFEDLRDGTVLLQAFDKVAPGSVVWRRVSKKPAHVNQDEPAPELSRFKAVENTNYAVDLGKANHMQLVGIQGADIVDGQKTLTLGLVWQLMRKNVTATLAGLSKGGKEITDQDIVRWANDTVKAGGKRSSMRSFRDPGLKNAHFFLDLLDSMKPGYVDYSLVLEGRNDDECLNNAKLAISVARKLGALIFLVPDDIKDVRAKLMLTFVGALMSLQQGGRV</sequence>
<dbReference type="InParanoid" id="G7E9E8"/>
<dbReference type="Proteomes" id="UP000009131">
    <property type="component" value="Unassembled WGS sequence"/>
</dbReference>
<dbReference type="FunFam" id="1.10.418.10:FF:000042">
    <property type="entry name" value="Fimbrin, putative"/>
    <property type="match status" value="1"/>
</dbReference>
<dbReference type="OMA" id="WQLMRKN"/>
<dbReference type="RefSeq" id="XP_014568339.1">
    <property type="nucleotide sequence ID" value="XM_014712853.1"/>
</dbReference>
<dbReference type="PROSITE" id="PS00019">
    <property type="entry name" value="ACTININ_1"/>
    <property type="match status" value="1"/>
</dbReference>
<evidence type="ECO:0000313" key="9">
    <source>
        <dbReference type="Proteomes" id="UP000009131"/>
    </source>
</evidence>
<evidence type="ECO:0000256" key="4">
    <source>
        <dbReference type="ARBA" id="ARBA00023203"/>
    </source>
</evidence>
<dbReference type="HOGENOM" id="CLU_015284_3_0_1"/>
<dbReference type="GO" id="GO:0030479">
    <property type="term" value="C:actin cortical patch"/>
    <property type="evidence" value="ECO:0007669"/>
    <property type="project" value="UniProtKB-ARBA"/>
</dbReference>
<evidence type="ECO:0000256" key="3">
    <source>
        <dbReference type="ARBA" id="ARBA00022837"/>
    </source>
</evidence>
<evidence type="ECO:0000259" key="7">
    <source>
        <dbReference type="PROSITE" id="PS50021"/>
    </source>
</evidence>
<dbReference type="SUPFAM" id="SSF47576">
    <property type="entry name" value="Calponin-homology domain, CH-domain"/>
    <property type="match status" value="1"/>
</dbReference>
<proteinExistence type="predicted"/>
<name>G7E9E8_MIXOS</name>
<dbReference type="STRING" id="764103.G7E9E8"/>
<keyword evidence="4" id="KW-0009">Actin-binding</keyword>
<comment type="caution">
    <text evidence="8">The sequence shown here is derived from an EMBL/GenBank/DDBJ whole genome shotgun (WGS) entry which is preliminary data.</text>
</comment>
<dbReference type="PROSITE" id="PS00020">
    <property type="entry name" value="ACTININ_2"/>
    <property type="match status" value="1"/>
</dbReference>
<dbReference type="AlphaFoldDB" id="G7E9E8"/>
<dbReference type="FunCoup" id="G7E9E8">
    <property type="interactions" value="113"/>
</dbReference>
<dbReference type="SMART" id="SM00033">
    <property type="entry name" value="CH"/>
    <property type="match status" value="4"/>
</dbReference>
<dbReference type="InterPro" id="IPR039959">
    <property type="entry name" value="Fimbrin/Plastin"/>
</dbReference>
<dbReference type="GO" id="GO:0051017">
    <property type="term" value="P:actin filament bundle assembly"/>
    <property type="evidence" value="ECO:0007669"/>
    <property type="project" value="InterPro"/>
</dbReference>
<dbReference type="GO" id="GO:0005884">
    <property type="term" value="C:actin filament"/>
    <property type="evidence" value="ECO:0007669"/>
    <property type="project" value="TreeGrafter"/>
</dbReference>
<organism evidence="8 9">
    <name type="scientific">Mixia osmundae (strain CBS 9802 / IAM 14324 / JCM 22182 / KY 12970)</name>
    <dbReference type="NCBI Taxonomy" id="764103"/>
    <lineage>
        <taxon>Eukaryota</taxon>
        <taxon>Fungi</taxon>
        <taxon>Dikarya</taxon>
        <taxon>Basidiomycota</taxon>
        <taxon>Pucciniomycotina</taxon>
        <taxon>Mixiomycetes</taxon>
        <taxon>Mixiales</taxon>
        <taxon>Mixiaceae</taxon>
        <taxon>Mixia</taxon>
    </lineage>
</organism>
<evidence type="ECO:0000256" key="2">
    <source>
        <dbReference type="ARBA" id="ARBA00022737"/>
    </source>
</evidence>
<feature type="domain" description="Calponin-homology (CH)" evidence="7">
    <location>
        <begin position="282"/>
        <end position="385"/>
    </location>
</feature>
<dbReference type="GO" id="GO:0051015">
    <property type="term" value="F:actin filament binding"/>
    <property type="evidence" value="ECO:0007669"/>
    <property type="project" value="InterPro"/>
</dbReference>
<dbReference type="PROSITE" id="PS50021">
    <property type="entry name" value="CH"/>
    <property type="match status" value="4"/>
</dbReference>
<feature type="compositionally biased region" description="Low complexity" evidence="6">
    <location>
        <begin position="105"/>
        <end position="114"/>
    </location>
</feature>
<dbReference type="Pfam" id="PF00307">
    <property type="entry name" value="CH"/>
    <property type="match status" value="4"/>
</dbReference>
<keyword evidence="2" id="KW-0677">Repeat</keyword>
<dbReference type="CDD" id="cd21303">
    <property type="entry name" value="CH_FIMB_rpt4"/>
    <property type="match status" value="1"/>
</dbReference>
<dbReference type="GO" id="GO:0110009">
    <property type="term" value="P:formin-nucleated actin cable organization"/>
    <property type="evidence" value="ECO:0007669"/>
    <property type="project" value="UniProtKB-ARBA"/>
</dbReference>
<dbReference type="GO" id="GO:0051639">
    <property type="term" value="P:actin filament network formation"/>
    <property type="evidence" value="ECO:0007669"/>
    <property type="project" value="TreeGrafter"/>
</dbReference>
<dbReference type="CDD" id="cd21294">
    <property type="entry name" value="CH_FIMB_rpt1"/>
    <property type="match status" value="1"/>
</dbReference>
<evidence type="ECO:0000256" key="1">
    <source>
        <dbReference type="ARBA" id="ARBA00022723"/>
    </source>
</evidence>
<reference evidence="8 9" key="1">
    <citation type="journal article" date="2011" name="J. Gen. Appl. Microbiol.">
        <title>Draft genome sequencing of the enigmatic basidiomycete Mixia osmundae.</title>
        <authorList>
            <person name="Nishida H."/>
            <person name="Nagatsuka Y."/>
            <person name="Sugiyama J."/>
        </authorList>
    </citation>
    <scope>NUCLEOTIDE SEQUENCE [LARGE SCALE GENOMIC DNA]</scope>
    <source>
        <strain evidence="9">CBS 9802 / IAM 14324 / JCM 22182 / KY 12970</strain>
    </source>
</reference>
<evidence type="ECO:0000256" key="6">
    <source>
        <dbReference type="SAM" id="MobiDB-lite"/>
    </source>
</evidence>
<gene>
    <name evidence="8" type="primary">Mo05961</name>
    <name evidence="8" type="ORF">E5Q_05961</name>
</gene>
<dbReference type="SUPFAM" id="SSF47473">
    <property type="entry name" value="EF-hand"/>
    <property type="match status" value="1"/>
</dbReference>
<dbReference type="EMBL" id="BABT02000220">
    <property type="protein sequence ID" value="GAA99267.1"/>
    <property type="molecule type" value="Genomic_DNA"/>
</dbReference>
<dbReference type="FunFam" id="1.10.418.10:FF:000016">
    <property type="entry name" value="Probable fimbrin"/>
    <property type="match status" value="1"/>
</dbReference>
<evidence type="ECO:0000256" key="5">
    <source>
        <dbReference type="ARBA" id="ARBA00073963"/>
    </source>
</evidence>
<keyword evidence="9" id="KW-1185">Reference proteome</keyword>
<dbReference type="GO" id="GO:0046872">
    <property type="term" value="F:metal ion binding"/>
    <property type="evidence" value="ECO:0007669"/>
    <property type="project" value="UniProtKB-KW"/>
</dbReference>
<protein>
    <recommendedName>
        <fullName evidence="5">Fimbrin</fullName>
    </recommendedName>
</protein>
<dbReference type="FunFam" id="1.10.418.10:FF:000010">
    <property type="entry name" value="Plastin-3 isoform 1"/>
    <property type="match status" value="1"/>
</dbReference>